<organism evidence="1 2">
    <name type="scientific">Lentinula lateritia</name>
    <dbReference type="NCBI Taxonomy" id="40482"/>
    <lineage>
        <taxon>Eukaryota</taxon>
        <taxon>Fungi</taxon>
        <taxon>Dikarya</taxon>
        <taxon>Basidiomycota</taxon>
        <taxon>Agaricomycotina</taxon>
        <taxon>Agaricomycetes</taxon>
        <taxon>Agaricomycetidae</taxon>
        <taxon>Agaricales</taxon>
        <taxon>Marasmiineae</taxon>
        <taxon>Omphalotaceae</taxon>
        <taxon>Lentinula</taxon>
    </lineage>
</organism>
<feature type="non-terminal residue" evidence="1">
    <location>
        <position position="196"/>
    </location>
</feature>
<keyword evidence="2" id="KW-1185">Reference proteome</keyword>
<name>A0ABQ8V3N5_9AGAR</name>
<protein>
    <submittedName>
        <fullName evidence="1">Uncharacterized protein</fullName>
    </submittedName>
</protein>
<evidence type="ECO:0000313" key="1">
    <source>
        <dbReference type="EMBL" id="KAJ4467766.1"/>
    </source>
</evidence>
<accession>A0ABQ8V3N5</accession>
<dbReference type="EMBL" id="JANVFT010000105">
    <property type="protein sequence ID" value="KAJ4467766.1"/>
    <property type="molecule type" value="Genomic_DNA"/>
</dbReference>
<gene>
    <name evidence="1" type="ORF">C8R41DRAFT_779294</name>
</gene>
<comment type="caution">
    <text evidence="1">The sequence shown here is derived from an EMBL/GenBank/DDBJ whole genome shotgun (WGS) entry which is preliminary data.</text>
</comment>
<evidence type="ECO:0000313" key="2">
    <source>
        <dbReference type="Proteomes" id="UP001150217"/>
    </source>
</evidence>
<dbReference type="Proteomes" id="UP001150217">
    <property type="component" value="Unassembled WGS sequence"/>
</dbReference>
<proteinExistence type="predicted"/>
<sequence length="196" mass="22904">MYLLVQDPASRLSEDDMYDIRAFNLKLDTNLGSRNFEKLRRSKLVPNLETLHRIQARVSFLSGIKPVSYTCCVNSCICYTWIHEKSDHCPYCNEPRNDSRNRPRNTFQYIPLIPRLVNLFLDSTTIQKMYYRAEYNPEPTGVADVFDGTHYRHLCREFVRVGMERLGHRFFEHVTDIALALSTDGVGPFKSRKKTC</sequence>
<reference evidence="1" key="1">
    <citation type="submission" date="2022-08" db="EMBL/GenBank/DDBJ databases">
        <title>A Global Phylogenomic Analysis of the Shiitake Genus Lentinula.</title>
        <authorList>
            <consortium name="DOE Joint Genome Institute"/>
            <person name="Sierra-Patev S."/>
            <person name="Min B."/>
            <person name="Naranjo-Ortiz M."/>
            <person name="Looney B."/>
            <person name="Konkel Z."/>
            <person name="Slot J.C."/>
            <person name="Sakamoto Y."/>
            <person name="Steenwyk J.L."/>
            <person name="Rokas A."/>
            <person name="Carro J."/>
            <person name="Camarero S."/>
            <person name="Ferreira P."/>
            <person name="Molpeceres G."/>
            <person name="Ruiz-Duenas F.J."/>
            <person name="Serrano A."/>
            <person name="Henrissat B."/>
            <person name="Drula E."/>
            <person name="Hughes K.W."/>
            <person name="Mata J.L."/>
            <person name="Ishikawa N.K."/>
            <person name="Vargas-Isla R."/>
            <person name="Ushijima S."/>
            <person name="Smith C.A."/>
            <person name="Ahrendt S."/>
            <person name="Andreopoulos W."/>
            <person name="He G."/>
            <person name="Labutti K."/>
            <person name="Lipzen A."/>
            <person name="Ng V."/>
            <person name="Riley R."/>
            <person name="Sandor L."/>
            <person name="Barry K."/>
            <person name="Martinez A.T."/>
            <person name="Xiao Y."/>
            <person name="Gibbons J.G."/>
            <person name="Terashima K."/>
            <person name="Grigoriev I.V."/>
            <person name="Hibbett D.S."/>
        </authorList>
    </citation>
    <scope>NUCLEOTIDE SEQUENCE</scope>
    <source>
        <strain evidence="1">RHP3577 ss4</strain>
    </source>
</reference>